<dbReference type="InterPro" id="IPR003284">
    <property type="entry name" value="Sal_SpvB"/>
</dbReference>
<evidence type="ECO:0000259" key="8">
    <source>
        <dbReference type="Pfam" id="PF25023"/>
    </source>
</evidence>
<dbReference type="SUPFAM" id="SSF69318">
    <property type="entry name" value="Integrin alpha N-terminal domain"/>
    <property type="match status" value="1"/>
</dbReference>
<keyword evidence="2" id="KW-0964">Secreted</keyword>
<evidence type="ECO:0000256" key="2">
    <source>
        <dbReference type="ARBA" id="ARBA00022525"/>
    </source>
</evidence>
<reference evidence="9 10" key="1">
    <citation type="journal article" date="2015" name="Genome Announc.">
        <title>Draft Genome Sequences of Marine Isolates of Thalassomonas viridans and Thalassomonas actiniarum.</title>
        <authorList>
            <person name="Olonade I."/>
            <person name="van Zyl L.J."/>
            <person name="Trindade M."/>
        </authorList>
    </citation>
    <scope>NUCLEOTIDE SEQUENCE [LARGE SCALE GENOMIC DNA]</scope>
    <source>
        <strain evidence="9 10">XOM25</strain>
    </source>
</reference>
<evidence type="ECO:0000256" key="4">
    <source>
        <dbReference type="ARBA" id="ARBA00022737"/>
    </source>
</evidence>
<dbReference type="InterPro" id="IPR013517">
    <property type="entry name" value="FG-GAP"/>
</dbReference>
<dbReference type="RefSeq" id="WP_274038455.1">
    <property type="nucleotide sequence ID" value="NZ_CP059733.1"/>
</dbReference>
<dbReference type="InterPro" id="IPR031325">
    <property type="entry name" value="RHS_repeat"/>
</dbReference>
<protein>
    <submittedName>
        <fullName evidence="9">VCBS repeat-containing protein</fullName>
    </submittedName>
</protein>
<dbReference type="Pfam" id="PF13517">
    <property type="entry name" value="FG-GAP_3"/>
    <property type="match status" value="2"/>
</dbReference>
<dbReference type="PANTHER" id="PTHR32305">
    <property type="match status" value="1"/>
</dbReference>
<feature type="signal peptide" evidence="6">
    <location>
        <begin position="1"/>
        <end position="28"/>
    </location>
</feature>
<feature type="chain" id="PRO_5042014034" evidence="6">
    <location>
        <begin position="29"/>
        <end position="2602"/>
    </location>
</feature>
<dbReference type="PROSITE" id="PS51257">
    <property type="entry name" value="PROKAR_LIPOPROTEIN"/>
    <property type="match status" value="1"/>
</dbReference>
<dbReference type="Pfam" id="PF05593">
    <property type="entry name" value="RHS_repeat"/>
    <property type="match status" value="1"/>
</dbReference>
<dbReference type="Gene3D" id="2.180.10.10">
    <property type="entry name" value="RHS repeat-associated core"/>
    <property type="match status" value="1"/>
</dbReference>
<dbReference type="PANTHER" id="PTHR32305:SF15">
    <property type="entry name" value="PROTEIN RHSA-RELATED"/>
    <property type="match status" value="1"/>
</dbReference>
<dbReference type="KEGG" id="tvd:SG34_027695"/>
<keyword evidence="3 6" id="KW-0732">Signal</keyword>
<proteinExistence type="predicted"/>
<dbReference type="Proteomes" id="UP000032352">
    <property type="component" value="Chromosome"/>
</dbReference>
<dbReference type="InterPro" id="IPR050708">
    <property type="entry name" value="T6SS_VgrG/RHS"/>
</dbReference>
<dbReference type="Pfam" id="PF03534">
    <property type="entry name" value="SpvB"/>
    <property type="match status" value="1"/>
</dbReference>
<dbReference type="NCBIfam" id="TIGR03696">
    <property type="entry name" value="Rhs_assc_core"/>
    <property type="match status" value="1"/>
</dbReference>
<evidence type="ECO:0000256" key="5">
    <source>
        <dbReference type="ARBA" id="ARBA00023026"/>
    </source>
</evidence>
<keyword evidence="4" id="KW-0677">Repeat</keyword>
<feature type="domain" description="Insecticide toxin TcdB middle/N-terminal" evidence="7">
    <location>
        <begin position="1098"/>
        <end position="1252"/>
    </location>
</feature>
<accession>A0AAF0C9A8</accession>
<dbReference type="Pfam" id="PF25023">
    <property type="entry name" value="TEN_YD-shell"/>
    <property type="match status" value="1"/>
</dbReference>
<evidence type="ECO:0000259" key="7">
    <source>
        <dbReference type="Pfam" id="PF12256"/>
    </source>
</evidence>
<dbReference type="InterPro" id="IPR056823">
    <property type="entry name" value="TEN-like_YD-shell"/>
</dbReference>
<dbReference type="InterPro" id="IPR022045">
    <property type="entry name" value="TcdB_toxin_mid/N"/>
</dbReference>
<organism evidence="9 10">
    <name type="scientific">Thalassomonas viridans</name>
    <dbReference type="NCBI Taxonomy" id="137584"/>
    <lineage>
        <taxon>Bacteria</taxon>
        <taxon>Pseudomonadati</taxon>
        <taxon>Pseudomonadota</taxon>
        <taxon>Gammaproteobacteria</taxon>
        <taxon>Alteromonadales</taxon>
        <taxon>Colwelliaceae</taxon>
        <taxon>Thalassomonas</taxon>
    </lineage>
</organism>
<dbReference type="GO" id="GO:0005576">
    <property type="term" value="C:extracellular region"/>
    <property type="evidence" value="ECO:0007669"/>
    <property type="project" value="UniProtKB-SubCell"/>
</dbReference>
<sequence>MSNNLKGRLLSSSTAILLALSGCAQALAAGKITALNVNGDNAIFTTEEVKADSKLGCVTGDKNAWAVSTTANDGLFSLLTLAQQMEQPVEVTPGGTCLAGVEQPETIQLNYQAVESNEPVVSSKLNFVARSQITVVEGFEPTVTFILSGGPIEVIKKTAVKADGYYSADFGQLSAGNYSLTTKVVVEGESGLAIDTIDFTVQDKVVVVYKDNNHDLYVQVSAGRYLKLYYVDFSWQLTEISAQEWQDADLSPSGYLFSEHDFIGDGFNDFTISSSDGLLNVSVEQSAAGYAIALPKIYTVDVGNLNPQDNSYQINWLSNSIGVSFELREEIDGVWGDIQDMGSDLNVSYTGKTSGKYRYQVRACLSGTCSEYVTSAAFTLSDFVQSDSVSDTASLAELSNDVGFTAGQFRVNESGAATYSVPLNLPAGVAGVKPEVSLNYSSQGGSSIMGVGWSLSAGDAISRCPKNMYHHGEISAVQYDDSDVFCLSGQPLFLADNSNYGSDGSTYYTAIDNFAVITAHGQAADSGPVYFTVETKAGDIYYYGQTDDAGDIGDAFVEPNNPNKSNGLAKFWALKKVVDVAGNSIVYHYSEDTAKGSHNLDYIEYGGNEYVSMSRHFNKVQFNYADNLKAVAGYSGGSTILMDQLLTGISVTVDGEAYRHYALDYFSTDIAEEKNYLDTITECIEDPSDAANSRCLEPLSFTWQRPAAKSEISSFQPFAAEGELPLRSDGRLSARMLDINADGYSDIVHVNSGWWVQYGPNFTSQEFLSRIGSHSGDHPYALTIDYNGDGRQELLVADSDSDNWHVLTYAQDPETVVEPGGSEDICLDGPAVAVEFCHRYVPPKSFDEIDLGRQAVAFKDGARVMDVDGDGLQDIVFTVDNQIKMYQNLGGSFSAAKSLIDLNSVALTESLFAGLHVKFSPKMKNTAAIDINGDGRSDMLMKAKSNVSECSVEHATSYSECVEAGGVWGSASETKWYLYVSGGTSAAPTLTIRDVIDYKDDDMRVADLNADGLTDIIYRKKDGDTWYYQLSNGYDFGPVQTSIFMSDGAEAGQTYFIDFNRDGRADVLKAISGKWQIWMSEASTIPEKVDWSKRGEMTRDKDDTVLFGDGNGDGHLDLLKTENDDGWYVQYGQPTDVIDQVITDFTNGWGVSTHVTYDNMLSDEVNITNADGNRLAGEALEDTLSPVSPMTVVKKVTSDSNHNSEVSVSYRYGGLLLHRKGLGSLGFNTLKTLDAQSGVETTTTYRQAYPYTGMPVSTIQKNSSGLLLSSAYNELKQLTTAQGGVYPYIDIASQTQYQIGSNGTQYQLATTITDNNYDTWGNLSGSVVKVKDNGTLVHTTTTVNNFGTGWDQKKGRLLTTNVTKELAGQSPISRHSAFSYYSGGDSCNSITQIQGMLASSTVNGLTTTNCYDDFGHKVKVSKSALLNDGDTEVTKISSSSVYSTDGRVVSSSTDSAGFITSYTYDGASGAGSVSGIIRSVSATDANGIAVTKHSDIWGKEIAVESNAAAAKTTETAYCVAGSGCSENAYYYQLVKQGGAPEKRIEFDKFGRDIASRVQHFADNSYSYTFKDYDSKGRLSKEYIASFSSTRGSDYKAYHYDKYDRVTSVDLPNSDAADYQTPTTTFAGYSTTQTDALGKARTEERNALGQLVSVTDAKDGVLTYVYDAYGNLKTVTKAADTVNILQVSNTYDDYGQKTQMTDIDKGTWHYRYNGFGKLVWQQNANDDEVTTEYDSIGRKVRQYAYDNTQCWIYGDANSAYGKGKLFKTKYFDAGEASCSSDAFSQGSEVEYDSAGRAYHSKQILNNVMSALNGEYHTYNEYDSNGRVSIQSYPGLGLRIRHGYQNGYAYKLSDADRLTDAGEELVYQQVTEMNASGQVKQVTYANGATEAMEYFDQTGLVKSHTLTKSGASLHNLSYGYAANGNLKTRSHGFGVLSNNIDYSETYAYDDLHRLTGRTVTTGEQTAYSMNENYAYDGFGNFTSKAGTGYYQYDDNKRLTKIHSGAGFTGSVKYDFDYDANGNITDDGNRTLVYASFDKVIQIYQGNITTGFTYGMGHKRYYRHDLRDEDGEAVNTHTAYLGGLEKVYRSKTVDGSVTTPELEYKFTVGNVVITERANAADNASTGESYLHKDHLGSPLTITDENGDVMQQQVFDPWGKAHQLVADNSLLSGIPLTTRGYTGHEGIAGVDIIHMNGRIYDPTIGRFLQADPFIQAPKDSQSYNRYAYVLNNPLSATDPSGYFLKKLMKVTGTGHVLRALAKVPLLNTAVQIAIGIGCGGGTAAAACLAAYNGLQSYAVTGSLGAGLRAAAITYATVKGFQKIGAKFDAASDQNIADWADAFGTPAEDAVLSNLHSFGGNMLTSGQIAGQIASHAVVGGISATLSGGKYGHGFFSAGVTKGAGGAFLPGGSNLSANEIVRGAVVSAVIGGTASAIAGGKFANGAQTAAFQYLFNQAAESVIREIKRIGRLVIEDGKAVTSERKVGKASWELSGGRVGEGSVAGLAIDLALKAKRTASYGIVIDMLYQEYGIYYQYEYYDVEYTYRVTHNGEYDYTYKVVNIGKEVATGNTYWRYTGRSTGFSIEDIRGCFITCDGINRGVLGKGVE</sequence>
<dbReference type="EMBL" id="CP059733">
    <property type="protein sequence ID" value="WDE05040.1"/>
    <property type="molecule type" value="Genomic_DNA"/>
</dbReference>
<dbReference type="GO" id="GO:0005737">
    <property type="term" value="C:cytoplasm"/>
    <property type="evidence" value="ECO:0007669"/>
    <property type="project" value="InterPro"/>
</dbReference>
<name>A0AAF0C9A8_9GAMM</name>
<dbReference type="InterPro" id="IPR028994">
    <property type="entry name" value="Integrin_alpha_N"/>
</dbReference>
<comment type="subcellular location">
    <subcellularLocation>
        <location evidence="1">Secreted</location>
    </subcellularLocation>
</comment>
<dbReference type="Gene3D" id="2.60.40.10">
    <property type="entry name" value="Immunoglobulins"/>
    <property type="match status" value="1"/>
</dbReference>
<evidence type="ECO:0000256" key="3">
    <source>
        <dbReference type="ARBA" id="ARBA00022729"/>
    </source>
</evidence>
<evidence type="ECO:0000256" key="6">
    <source>
        <dbReference type="SAM" id="SignalP"/>
    </source>
</evidence>
<reference evidence="9 10" key="2">
    <citation type="journal article" date="2022" name="Mar. Drugs">
        <title>Bioassay-Guided Fractionation Leads to the Detection of Cholic Acid Generated by the Rare Thalassomonas sp.</title>
        <authorList>
            <person name="Pheiffer F."/>
            <person name="Schneider Y.K."/>
            <person name="Hansen E.H."/>
            <person name="Andersen J.H."/>
            <person name="Isaksson J."/>
            <person name="Busche T."/>
            <person name="R C."/>
            <person name="Kalinowski J."/>
            <person name="Zyl L.V."/>
            <person name="Trindade M."/>
        </authorList>
    </citation>
    <scope>NUCLEOTIDE SEQUENCE [LARGE SCALE GENOMIC DNA]</scope>
    <source>
        <strain evidence="9 10">XOM25</strain>
    </source>
</reference>
<evidence type="ECO:0000256" key="1">
    <source>
        <dbReference type="ARBA" id="ARBA00004613"/>
    </source>
</evidence>
<keyword evidence="10" id="KW-1185">Reference proteome</keyword>
<keyword evidence="5" id="KW-0843">Virulence</keyword>
<dbReference type="Pfam" id="PF12256">
    <property type="entry name" value="TcdB_toxin_midN"/>
    <property type="match status" value="1"/>
</dbReference>
<dbReference type="InterPro" id="IPR022385">
    <property type="entry name" value="Rhs_assc_core"/>
</dbReference>
<feature type="domain" description="Teneurin-like YD-shell" evidence="8">
    <location>
        <begin position="2124"/>
        <end position="2229"/>
    </location>
</feature>
<gene>
    <name evidence="9" type="ORF">SG34_027695</name>
</gene>
<evidence type="ECO:0000313" key="10">
    <source>
        <dbReference type="Proteomes" id="UP000032352"/>
    </source>
</evidence>
<dbReference type="InterPro" id="IPR006530">
    <property type="entry name" value="YD"/>
</dbReference>
<dbReference type="InterPro" id="IPR013783">
    <property type="entry name" value="Ig-like_fold"/>
</dbReference>
<dbReference type="NCBIfam" id="TIGR01643">
    <property type="entry name" value="YD_repeat_2x"/>
    <property type="match status" value="1"/>
</dbReference>
<evidence type="ECO:0000313" key="9">
    <source>
        <dbReference type="EMBL" id="WDE05040.1"/>
    </source>
</evidence>